<evidence type="ECO:0000256" key="2">
    <source>
        <dbReference type="ARBA" id="ARBA00022475"/>
    </source>
</evidence>
<evidence type="ECO:0000256" key="6">
    <source>
        <dbReference type="SAM" id="Phobius"/>
    </source>
</evidence>
<proteinExistence type="predicted"/>
<feature type="transmembrane region" description="Helical" evidence="6">
    <location>
        <begin position="240"/>
        <end position="261"/>
    </location>
</feature>
<dbReference type="EMBL" id="FOEE01000024">
    <property type="protein sequence ID" value="SEP29251.1"/>
    <property type="molecule type" value="Genomic_DNA"/>
</dbReference>
<feature type="transmembrane region" description="Helical" evidence="6">
    <location>
        <begin position="88"/>
        <end position="105"/>
    </location>
</feature>
<dbReference type="STRING" id="673521.SAMN05660991_04591"/>
<feature type="transmembrane region" description="Helical" evidence="6">
    <location>
        <begin position="57"/>
        <end position="76"/>
    </location>
</feature>
<keyword evidence="2" id="KW-1003">Cell membrane</keyword>
<evidence type="ECO:0000256" key="5">
    <source>
        <dbReference type="ARBA" id="ARBA00023136"/>
    </source>
</evidence>
<dbReference type="PANTHER" id="PTHR47089">
    <property type="entry name" value="ABC TRANSPORTER, PERMEASE PROTEIN"/>
    <property type="match status" value="1"/>
</dbReference>
<organism evidence="7 8">
    <name type="scientific">Trujillonella endophytica</name>
    <dbReference type="NCBI Taxonomy" id="673521"/>
    <lineage>
        <taxon>Bacteria</taxon>
        <taxon>Bacillati</taxon>
        <taxon>Actinomycetota</taxon>
        <taxon>Actinomycetes</taxon>
        <taxon>Geodermatophilales</taxon>
        <taxon>Geodermatophilaceae</taxon>
        <taxon>Trujillonella</taxon>
    </lineage>
</organism>
<dbReference type="GO" id="GO:0022857">
    <property type="term" value="F:transmembrane transporter activity"/>
    <property type="evidence" value="ECO:0007669"/>
    <property type="project" value="InterPro"/>
</dbReference>
<reference evidence="8" key="1">
    <citation type="submission" date="2016-10" db="EMBL/GenBank/DDBJ databases">
        <authorList>
            <person name="Varghese N."/>
            <person name="Submissions S."/>
        </authorList>
    </citation>
    <scope>NUCLEOTIDE SEQUENCE [LARGE SCALE GENOMIC DNA]</scope>
    <source>
        <strain evidence="8">DSM 45413</strain>
    </source>
</reference>
<keyword evidence="5 6" id="KW-0472">Membrane</keyword>
<feature type="transmembrane region" description="Helical" evidence="6">
    <location>
        <begin position="294"/>
        <end position="312"/>
    </location>
</feature>
<feature type="transmembrane region" description="Helical" evidence="6">
    <location>
        <begin position="192"/>
        <end position="212"/>
    </location>
</feature>
<dbReference type="OrthoDB" id="9809785at2"/>
<dbReference type="Proteomes" id="UP000198960">
    <property type="component" value="Unassembled WGS sequence"/>
</dbReference>
<name>A0A1H8WNL5_9ACTN</name>
<evidence type="ECO:0000256" key="3">
    <source>
        <dbReference type="ARBA" id="ARBA00022692"/>
    </source>
</evidence>
<feature type="transmembrane region" description="Helical" evidence="6">
    <location>
        <begin position="267"/>
        <end position="287"/>
    </location>
</feature>
<sequence>MSALGQRLRLGAPAALVPLGAVAVAAAVGAGVMLAAGVNPLLGYEAMFRGALSVSNIDFAVAGFTAILAMSLAFAIPARMGEYNLGGDGQLVAGGIAAAAVALYVPGPAALLLPLCVVAGMLAGGTLASVSAPLSTRAGVPVIISTLLLSTPAVALTSYLVRFPMAQEGSPVPQTPRLPDAAHLPAFPGMSYTNAGLVLVLAVLLVTVYVDARTPVGYEVRVAGANRGFAAYGGLSVPRLTLGTLAAAGAVAGLAGAVIVMSQPFRFIDDALTAPGYTFAGVAAALLAGGRPALLPVTAALFTILSVGSAGMERDVDVPRQLGQVLQAVVILVLALRVLATRWIAARARRAAGGRA</sequence>
<comment type="subcellular location">
    <subcellularLocation>
        <location evidence="1">Cell membrane</location>
        <topology evidence="1">Multi-pass membrane protein</topology>
    </subcellularLocation>
</comment>
<feature type="transmembrane region" description="Helical" evidence="6">
    <location>
        <begin position="324"/>
        <end position="345"/>
    </location>
</feature>
<evidence type="ECO:0000313" key="8">
    <source>
        <dbReference type="Proteomes" id="UP000198960"/>
    </source>
</evidence>
<dbReference type="AlphaFoldDB" id="A0A1H8WNL5"/>
<evidence type="ECO:0000256" key="4">
    <source>
        <dbReference type="ARBA" id="ARBA00022989"/>
    </source>
</evidence>
<evidence type="ECO:0000313" key="7">
    <source>
        <dbReference type="EMBL" id="SEP29251.1"/>
    </source>
</evidence>
<accession>A0A1H8WNL5</accession>
<gene>
    <name evidence="7" type="ORF">SAMN05660991_04591</name>
</gene>
<evidence type="ECO:0000256" key="1">
    <source>
        <dbReference type="ARBA" id="ARBA00004651"/>
    </source>
</evidence>
<keyword evidence="8" id="KW-1185">Reference proteome</keyword>
<dbReference type="Pfam" id="PF02653">
    <property type="entry name" value="BPD_transp_2"/>
    <property type="match status" value="1"/>
</dbReference>
<dbReference type="InterPro" id="IPR001851">
    <property type="entry name" value="ABC_transp_permease"/>
</dbReference>
<keyword evidence="3 6" id="KW-0812">Transmembrane</keyword>
<keyword evidence="4 6" id="KW-1133">Transmembrane helix</keyword>
<dbReference type="RefSeq" id="WP_091949507.1">
    <property type="nucleotide sequence ID" value="NZ_FOEE01000024.1"/>
</dbReference>
<dbReference type="CDD" id="cd06580">
    <property type="entry name" value="TM_PBP1_transp_TpRbsC_like"/>
    <property type="match status" value="1"/>
</dbReference>
<dbReference type="GO" id="GO:0005886">
    <property type="term" value="C:plasma membrane"/>
    <property type="evidence" value="ECO:0007669"/>
    <property type="project" value="UniProtKB-SubCell"/>
</dbReference>
<dbReference type="PANTHER" id="PTHR47089:SF1">
    <property type="entry name" value="GUANOSINE ABC TRANSPORTER PERMEASE PROTEIN NUPP"/>
    <property type="match status" value="1"/>
</dbReference>
<feature type="transmembrane region" description="Helical" evidence="6">
    <location>
        <begin position="111"/>
        <end position="130"/>
    </location>
</feature>
<protein>
    <submittedName>
        <fullName evidence="7">Nucleoside ABC transporter membrane protein</fullName>
    </submittedName>
</protein>
<feature type="transmembrane region" description="Helical" evidence="6">
    <location>
        <begin position="142"/>
        <end position="161"/>
    </location>
</feature>
<feature type="transmembrane region" description="Helical" evidence="6">
    <location>
        <begin position="12"/>
        <end position="37"/>
    </location>
</feature>